<evidence type="ECO:0000256" key="6">
    <source>
        <dbReference type="SAM" id="Coils"/>
    </source>
</evidence>
<keyword evidence="4" id="KW-0804">Transcription</keyword>
<evidence type="ECO:0000256" key="2">
    <source>
        <dbReference type="ARBA" id="ARBA00023015"/>
    </source>
</evidence>
<evidence type="ECO:0000256" key="5">
    <source>
        <dbReference type="ARBA" id="ARBA00023242"/>
    </source>
</evidence>
<comment type="subcellular location">
    <subcellularLocation>
        <location evidence="1">Nucleus</location>
    </subcellularLocation>
</comment>
<keyword evidence="5" id="KW-0539">Nucleus</keyword>
<protein>
    <submittedName>
        <fullName evidence="11">Uncharacterized protein LOC105231556 isoform X1</fullName>
    </submittedName>
</protein>
<feature type="domain" description="HTH myb-type" evidence="9">
    <location>
        <begin position="358"/>
        <end position="413"/>
    </location>
</feature>
<dbReference type="PROSITE" id="PS51294">
    <property type="entry name" value="HTH_MYB"/>
    <property type="match status" value="3"/>
</dbReference>
<keyword evidence="3" id="KW-0238">DNA-binding</keyword>
<dbReference type="GO" id="GO:0000978">
    <property type="term" value="F:RNA polymerase II cis-regulatory region sequence-specific DNA binding"/>
    <property type="evidence" value="ECO:0007669"/>
    <property type="project" value="TreeGrafter"/>
</dbReference>
<evidence type="ECO:0000259" key="9">
    <source>
        <dbReference type="PROSITE" id="PS51294"/>
    </source>
</evidence>
<feature type="domain" description="Myb-like" evidence="8">
    <location>
        <begin position="358"/>
        <end position="409"/>
    </location>
</feature>
<gene>
    <name evidence="11" type="primary">LOC105231556</name>
</gene>
<dbReference type="GO" id="GO:0042796">
    <property type="term" value="P:snRNA transcription by RNA polymerase III"/>
    <property type="evidence" value="ECO:0007669"/>
    <property type="project" value="TreeGrafter"/>
</dbReference>
<dbReference type="KEGG" id="bdr:105231556"/>
<feature type="domain" description="HTH myb-type" evidence="9">
    <location>
        <begin position="249"/>
        <end position="292"/>
    </location>
</feature>
<accession>A0A6I9W346</accession>
<feature type="domain" description="Myb-like" evidence="8">
    <location>
        <begin position="410"/>
        <end position="461"/>
    </location>
</feature>
<feature type="coiled-coil region" evidence="6">
    <location>
        <begin position="55"/>
        <end position="86"/>
    </location>
</feature>
<evidence type="ECO:0000256" key="4">
    <source>
        <dbReference type="ARBA" id="ARBA00023163"/>
    </source>
</evidence>
<dbReference type="PANTHER" id="PTHR46621:SF1">
    <property type="entry name" value="SNRNA-ACTIVATING PROTEIN COMPLEX SUBUNIT 4"/>
    <property type="match status" value="1"/>
</dbReference>
<dbReference type="GeneID" id="105231556"/>
<name>A0A6I9W346_BACDO</name>
<dbReference type="GO" id="GO:0005634">
    <property type="term" value="C:nucleus"/>
    <property type="evidence" value="ECO:0007669"/>
    <property type="project" value="UniProtKB-SubCell"/>
</dbReference>
<evidence type="ECO:0000313" key="11">
    <source>
        <dbReference type="RefSeq" id="XP_011211208.2"/>
    </source>
</evidence>
<dbReference type="InParanoid" id="A0A6I9W346"/>
<feature type="compositionally biased region" description="Polar residues" evidence="7">
    <location>
        <begin position="1"/>
        <end position="12"/>
    </location>
</feature>
<evidence type="ECO:0000256" key="3">
    <source>
        <dbReference type="ARBA" id="ARBA00023125"/>
    </source>
</evidence>
<evidence type="ECO:0000256" key="7">
    <source>
        <dbReference type="SAM" id="MobiDB-lite"/>
    </source>
</evidence>
<dbReference type="GO" id="GO:0042795">
    <property type="term" value="P:snRNA transcription by RNA polymerase II"/>
    <property type="evidence" value="ECO:0007669"/>
    <property type="project" value="TreeGrafter"/>
</dbReference>
<dbReference type="GO" id="GO:0019185">
    <property type="term" value="C:snRNA-activating protein complex"/>
    <property type="evidence" value="ECO:0007669"/>
    <property type="project" value="TreeGrafter"/>
</dbReference>
<dbReference type="Gene3D" id="1.10.10.60">
    <property type="entry name" value="Homeodomain-like"/>
    <property type="match status" value="4"/>
</dbReference>
<dbReference type="CDD" id="cd00167">
    <property type="entry name" value="SANT"/>
    <property type="match status" value="3"/>
</dbReference>
<reference evidence="11" key="1">
    <citation type="submission" date="2025-08" db="UniProtKB">
        <authorList>
            <consortium name="RefSeq"/>
        </authorList>
    </citation>
    <scope>IDENTIFICATION</scope>
    <source>
        <tissue evidence="11">Adult</tissue>
    </source>
</reference>
<dbReference type="OrthoDB" id="2143914at2759"/>
<dbReference type="InterPro" id="IPR017930">
    <property type="entry name" value="Myb_dom"/>
</dbReference>
<dbReference type="InterPro" id="IPR001005">
    <property type="entry name" value="SANT/Myb"/>
</dbReference>
<dbReference type="FunCoup" id="A0A6I9W346">
    <property type="interactions" value="4"/>
</dbReference>
<dbReference type="PANTHER" id="PTHR46621">
    <property type="entry name" value="SNRNA-ACTIVATING PROTEIN COMPLEX SUBUNIT 4"/>
    <property type="match status" value="1"/>
</dbReference>
<dbReference type="SUPFAM" id="SSF46689">
    <property type="entry name" value="Homeodomain-like"/>
    <property type="match status" value="3"/>
</dbReference>
<keyword evidence="6" id="KW-0175">Coiled coil</keyword>
<proteinExistence type="predicted"/>
<dbReference type="InterPro" id="IPR051575">
    <property type="entry name" value="Myb-like_DNA-bd"/>
</dbReference>
<dbReference type="GO" id="GO:0001006">
    <property type="term" value="F:RNA polymerase III type 3 promoter sequence-specific DNA binding"/>
    <property type="evidence" value="ECO:0007669"/>
    <property type="project" value="TreeGrafter"/>
</dbReference>
<keyword evidence="10" id="KW-1185">Reference proteome</keyword>
<dbReference type="Pfam" id="PF13921">
    <property type="entry name" value="Myb_DNA-bind_6"/>
    <property type="match status" value="2"/>
</dbReference>
<feature type="domain" description="Myb-like" evidence="8">
    <location>
        <begin position="249"/>
        <end position="300"/>
    </location>
</feature>
<feature type="region of interest" description="Disordered" evidence="7">
    <location>
        <begin position="780"/>
        <end position="815"/>
    </location>
</feature>
<evidence type="ECO:0000313" key="10">
    <source>
        <dbReference type="Proteomes" id="UP001652620"/>
    </source>
</evidence>
<dbReference type="Proteomes" id="UP001652620">
    <property type="component" value="Unplaced"/>
</dbReference>
<dbReference type="SMART" id="SM00717">
    <property type="entry name" value="SANT"/>
    <property type="match status" value="5"/>
</dbReference>
<dbReference type="PROSITE" id="PS50090">
    <property type="entry name" value="MYB_LIKE"/>
    <property type="match status" value="4"/>
</dbReference>
<dbReference type="AlphaFoldDB" id="A0A6I9W346"/>
<dbReference type="InterPro" id="IPR009057">
    <property type="entry name" value="Homeodomain-like_sf"/>
</dbReference>
<evidence type="ECO:0000259" key="8">
    <source>
        <dbReference type="PROSITE" id="PS50090"/>
    </source>
</evidence>
<feature type="domain" description="Myb-like" evidence="8">
    <location>
        <begin position="309"/>
        <end position="357"/>
    </location>
</feature>
<dbReference type="Pfam" id="PF00249">
    <property type="entry name" value="Myb_DNA-binding"/>
    <property type="match status" value="1"/>
</dbReference>
<sequence length="914" mass="105942">MISINVENSASEDGSFEDWSDSEMEEESNADYAAFSARYMGEIANLLGVHSQVNCENALILNQEMQQRLQEVRKRLQALLQVVQQRYLSNEQRLKMNLGKKQRGFGMRGAYLKGGTFFFKGNMFFKDLKCRNCPNNQDYEYRKNVENEMFPMDFELCSRHVWSLLDKKAVVQAVKEQVVDYLADHQIRDKSNKSKKLTLDIKVHTEKLANLLTQVDEKFEVDWEQVSAHNLNYRHSPSSCKTMWQVYLHPSLKRSDWSEEENKRLLHVAQIHNYQNWEKIAKSVSKRSDYQCFIQYQTTVCFMDTQRWGRWDKRDDIKLLKLIEKKSINGVIDWNVVATYFPHKPKKSLHQRYIYYLDPKISHEPFSPEEDLILLAAVEEYGEKFALFPRTLFPNRSITQLRMRYRNTLQTRHKLTPWSVEDDKKLMEFIAEHGTSAWLRCAGALGNHNRISCRTRFLTIKKFFAKNPEATLEDIPRKKTCTMKNSVITTQNWVEKVAELRENPDTVLVPMNQKFKKLKEKVDKFEEVLKTPPKCEVQSLRKIGKKVRKISYVERLRAVEQILYHFFKYSYNFSLGADVCTKPPNELLRFVATSLDFKPNSAQPYIADSLLLPHIERCCEFYLYPKNQIANESVCKPFNYTFAPSWSTAMAFRALCVQSAQVQLEGCKSVDNIDNRKPRENEKNIAIQKFRKRMRALLYQTALLSRLQPTRFTELMNISTPPVTLTEITPADFKEDTATSAIGTPASQLAFDLTRVKNECSSEFLGNPEPFSEALYKRTSLDEVSKSEKKPRRMSKPVGRKRKLQKTPSETTPAVMPVAEKSLLLDVEFSQSAAALVSKPTSTQPALYDIKQEHQTGAAAASNQSLNSGIMTRNGIFLESPSSEPAEKRILIEAKHDKSDFIEPNIKTELYEFY</sequence>
<organism evidence="10 11">
    <name type="scientific">Bactrocera dorsalis</name>
    <name type="common">Oriental fruit fly</name>
    <name type="synonym">Dacus dorsalis</name>
    <dbReference type="NCBI Taxonomy" id="27457"/>
    <lineage>
        <taxon>Eukaryota</taxon>
        <taxon>Metazoa</taxon>
        <taxon>Ecdysozoa</taxon>
        <taxon>Arthropoda</taxon>
        <taxon>Hexapoda</taxon>
        <taxon>Insecta</taxon>
        <taxon>Pterygota</taxon>
        <taxon>Neoptera</taxon>
        <taxon>Endopterygota</taxon>
        <taxon>Diptera</taxon>
        <taxon>Brachycera</taxon>
        <taxon>Muscomorpha</taxon>
        <taxon>Tephritoidea</taxon>
        <taxon>Tephritidae</taxon>
        <taxon>Bactrocera</taxon>
        <taxon>Bactrocera</taxon>
    </lineage>
</organism>
<feature type="region of interest" description="Disordered" evidence="7">
    <location>
        <begin position="1"/>
        <end position="22"/>
    </location>
</feature>
<keyword evidence="2" id="KW-0805">Transcription regulation</keyword>
<evidence type="ECO:0000256" key="1">
    <source>
        <dbReference type="ARBA" id="ARBA00004123"/>
    </source>
</evidence>
<dbReference type="RefSeq" id="XP_011211208.2">
    <property type="nucleotide sequence ID" value="XM_011212906.4"/>
</dbReference>
<feature type="domain" description="HTH myb-type" evidence="9">
    <location>
        <begin position="417"/>
        <end position="465"/>
    </location>
</feature>
<feature type="compositionally biased region" description="Basic residues" evidence="7">
    <location>
        <begin position="789"/>
        <end position="805"/>
    </location>
</feature>